<dbReference type="SMART" id="SM00721">
    <property type="entry name" value="BAR"/>
    <property type="match status" value="1"/>
</dbReference>
<evidence type="ECO:0000313" key="4">
    <source>
        <dbReference type="Proteomes" id="UP001360560"/>
    </source>
</evidence>
<dbReference type="Gene3D" id="1.20.1270.60">
    <property type="entry name" value="Arfaptin homology (AH) domain/BAR domain"/>
    <property type="match status" value="1"/>
</dbReference>
<organism evidence="3 4">
    <name type="scientific">Saccharomycopsis crataegensis</name>
    <dbReference type="NCBI Taxonomy" id="43959"/>
    <lineage>
        <taxon>Eukaryota</taxon>
        <taxon>Fungi</taxon>
        <taxon>Dikarya</taxon>
        <taxon>Ascomycota</taxon>
        <taxon>Saccharomycotina</taxon>
        <taxon>Saccharomycetes</taxon>
        <taxon>Saccharomycopsidaceae</taxon>
        <taxon>Saccharomycopsis</taxon>
    </lineage>
</organism>
<sequence>MSFGSFGNFKDINNITKSFQDLGNQSFSFAKKTQRMVEERLGKATDVSQLPQEYIDLEQRVDSLKVVYQKLLDITNTYENESYDYPANMKESVNEFSKTFVSKVQDLSRATSASDAQAVLLSGGKQQPPKTLNHALGRAALSASQELKSTSDLNSATPSSSSLSEALSKYATAELKIGEARLTQDNLIRARFNLPMSKALKTSLSKATKARQTVEEKRLNYDAARAAIKTARPDQVAKLRSELDHLEDEFANATEEAVSIMKNVVDDSKPLAELSELIEAQLSYHKSAAELLGDLLPEINGLIEKDATRTSAFGDDI</sequence>
<dbReference type="InterPro" id="IPR018859">
    <property type="entry name" value="BAR_dom-cont"/>
</dbReference>
<gene>
    <name evidence="3" type="ORF">DASC09_048980</name>
</gene>
<comment type="caution">
    <text evidence="3">The sequence shown here is derived from an EMBL/GenBank/DDBJ whole genome shotgun (WGS) entry which is preliminary data.</text>
</comment>
<feature type="domain" description="BAR" evidence="2">
    <location>
        <begin position="28"/>
        <end position="301"/>
    </location>
</feature>
<evidence type="ECO:0000313" key="3">
    <source>
        <dbReference type="EMBL" id="GMM37573.1"/>
    </source>
</evidence>
<dbReference type="Pfam" id="PF10455">
    <property type="entry name" value="BAR_2"/>
    <property type="match status" value="1"/>
</dbReference>
<reference evidence="3 4" key="1">
    <citation type="journal article" date="2023" name="Elife">
        <title>Identification of key yeast species and microbe-microbe interactions impacting larval growth of Drosophila in the wild.</title>
        <authorList>
            <person name="Mure A."/>
            <person name="Sugiura Y."/>
            <person name="Maeda R."/>
            <person name="Honda K."/>
            <person name="Sakurai N."/>
            <person name="Takahashi Y."/>
            <person name="Watada M."/>
            <person name="Katoh T."/>
            <person name="Gotoh A."/>
            <person name="Gotoh Y."/>
            <person name="Taniguchi I."/>
            <person name="Nakamura K."/>
            <person name="Hayashi T."/>
            <person name="Katayama T."/>
            <person name="Uemura T."/>
            <person name="Hattori Y."/>
        </authorList>
    </citation>
    <scope>NUCLEOTIDE SEQUENCE [LARGE SCALE GENOMIC DNA]</scope>
    <source>
        <strain evidence="3 4">SC-9</strain>
    </source>
</reference>
<protein>
    <submittedName>
        <fullName evidence="3">Gvp36 protein</fullName>
    </submittedName>
</protein>
<accession>A0AAV5QTW2</accession>
<name>A0AAV5QTW2_9ASCO</name>
<dbReference type="RefSeq" id="XP_064854569.1">
    <property type="nucleotide sequence ID" value="XM_064998497.1"/>
</dbReference>
<evidence type="ECO:0000259" key="2">
    <source>
        <dbReference type="SMART" id="SM00721"/>
    </source>
</evidence>
<keyword evidence="4" id="KW-1185">Reference proteome</keyword>
<dbReference type="Proteomes" id="UP001360560">
    <property type="component" value="Unassembled WGS sequence"/>
</dbReference>
<dbReference type="SUPFAM" id="SSF103657">
    <property type="entry name" value="BAR/IMD domain-like"/>
    <property type="match status" value="1"/>
</dbReference>
<dbReference type="GeneID" id="90075548"/>
<dbReference type="AlphaFoldDB" id="A0AAV5QTW2"/>
<dbReference type="InterPro" id="IPR004148">
    <property type="entry name" value="BAR_dom"/>
</dbReference>
<keyword evidence="1" id="KW-0175">Coiled coil</keyword>
<dbReference type="InterPro" id="IPR027267">
    <property type="entry name" value="AH/BAR_dom_sf"/>
</dbReference>
<dbReference type="EMBL" id="BTFZ01000012">
    <property type="protein sequence ID" value="GMM37573.1"/>
    <property type="molecule type" value="Genomic_DNA"/>
</dbReference>
<evidence type="ECO:0000256" key="1">
    <source>
        <dbReference type="SAM" id="Coils"/>
    </source>
</evidence>
<feature type="coiled-coil region" evidence="1">
    <location>
        <begin position="236"/>
        <end position="263"/>
    </location>
</feature>
<dbReference type="CDD" id="cd07600">
    <property type="entry name" value="BAR_Gvp36"/>
    <property type="match status" value="1"/>
</dbReference>
<dbReference type="GO" id="GO:0005737">
    <property type="term" value="C:cytoplasm"/>
    <property type="evidence" value="ECO:0007669"/>
    <property type="project" value="InterPro"/>
</dbReference>
<proteinExistence type="predicted"/>